<dbReference type="GO" id="GO:0005829">
    <property type="term" value="C:cytosol"/>
    <property type="evidence" value="ECO:0007669"/>
    <property type="project" value="TreeGrafter"/>
</dbReference>
<reference evidence="10" key="2">
    <citation type="submission" date="2020-09" db="EMBL/GenBank/DDBJ databases">
        <authorList>
            <person name="Sun Q."/>
            <person name="Zhou Y."/>
        </authorList>
    </citation>
    <scope>NUCLEOTIDE SEQUENCE</scope>
    <source>
        <strain evidence="10">CGMCC 1.15448</strain>
    </source>
</reference>
<dbReference type="Pfam" id="PF00486">
    <property type="entry name" value="Trans_reg_C"/>
    <property type="match status" value="1"/>
</dbReference>
<keyword evidence="1 6" id="KW-0597">Phosphoprotein</keyword>
<comment type="caution">
    <text evidence="10">The sequence shown here is derived from an EMBL/GenBank/DDBJ whole genome shotgun (WGS) entry which is preliminary data.</text>
</comment>
<dbReference type="InterPro" id="IPR011006">
    <property type="entry name" value="CheY-like_superfamily"/>
</dbReference>
<dbReference type="PANTHER" id="PTHR48111:SF22">
    <property type="entry name" value="REGULATOR OF RPOS"/>
    <property type="match status" value="1"/>
</dbReference>
<dbReference type="CDD" id="cd00383">
    <property type="entry name" value="trans_reg_C"/>
    <property type="match status" value="1"/>
</dbReference>
<dbReference type="InterPro" id="IPR001867">
    <property type="entry name" value="OmpR/PhoB-type_DNA-bd"/>
</dbReference>
<evidence type="ECO:0000256" key="5">
    <source>
        <dbReference type="ARBA" id="ARBA00023163"/>
    </source>
</evidence>
<evidence type="ECO:0000256" key="3">
    <source>
        <dbReference type="ARBA" id="ARBA00023015"/>
    </source>
</evidence>
<dbReference type="AlphaFoldDB" id="A0A8J2XUS6"/>
<dbReference type="GO" id="GO:0000976">
    <property type="term" value="F:transcription cis-regulatory region binding"/>
    <property type="evidence" value="ECO:0007669"/>
    <property type="project" value="TreeGrafter"/>
</dbReference>
<dbReference type="GO" id="GO:0000156">
    <property type="term" value="F:phosphorelay response regulator activity"/>
    <property type="evidence" value="ECO:0007669"/>
    <property type="project" value="TreeGrafter"/>
</dbReference>
<evidence type="ECO:0000313" key="10">
    <source>
        <dbReference type="EMBL" id="GGB14216.1"/>
    </source>
</evidence>
<keyword evidence="5" id="KW-0804">Transcription</keyword>
<dbReference type="PROSITE" id="PS50110">
    <property type="entry name" value="RESPONSE_REGULATORY"/>
    <property type="match status" value="1"/>
</dbReference>
<dbReference type="Gene3D" id="3.40.50.2300">
    <property type="match status" value="1"/>
</dbReference>
<sequence>MRMKILIVEDEIDLAQSMASYLKGENYLCELAPDCRTALEKIELFDYDCILLDISLPDGNGLKVLKELKANNKTDGVIILSARNSIDDKIDGLNLGADDYLSKPFHLPELNARIAAVIRRRRFEGNKTLVLNELTIDLVGKTVVVNQEPVDLTRKEYDLLLYLASNKNRVISKNAIAEHLSGEQAMSYDNLDFIYSHMKNLKRKLHQAGCGDYIRSLYGMGYKFEVR</sequence>
<evidence type="ECO:0000313" key="11">
    <source>
        <dbReference type="Proteomes" id="UP000607559"/>
    </source>
</evidence>
<organism evidence="10 11">
    <name type="scientific">Puia dinghuensis</name>
    <dbReference type="NCBI Taxonomy" id="1792502"/>
    <lineage>
        <taxon>Bacteria</taxon>
        <taxon>Pseudomonadati</taxon>
        <taxon>Bacteroidota</taxon>
        <taxon>Chitinophagia</taxon>
        <taxon>Chitinophagales</taxon>
        <taxon>Chitinophagaceae</taxon>
        <taxon>Puia</taxon>
    </lineage>
</organism>
<dbReference type="Gene3D" id="6.10.250.690">
    <property type="match status" value="1"/>
</dbReference>
<feature type="domain" description="Response regulatory" evidence="8">
    <location>
        <begin position="4"/>
        <end position="118"/>
    </location>
</feature>
<feature type="domain" description="OmpR/PhoB-type" evidence="9">
    <location>
        <begin position="126"/>
        <end position="226"/>
    </location>
</feature>
<evidence type="ECO:0000256" key="7">
    <source>
        <dbReference type="PROSITE-ProRule" id="PRU01091"/>
    </source>
</evidence>
<dbReference type="Pfam" id="PF00072">
    <property type="entry name" value="Response_reg"/>
    <property type="match status" value="1"/>
</dbReference>
<feature type="modified residue" description="4-aspartylphosphate" evidence="6">
    <location>
        <position position="53"/>
    </location>
</feature>
<evidence type="ECO:0000256" key="6">
    <source>
        <dbReference type="PROSITE-ProRule" id="PRU00169"/>
    </source>
</evidence>
<dbReference type="SMART" id="SM00448">
    <property type="entry name" value="REC"/>
    <property type="match status" value="1"/>
</dbReference>
<dbReference type="Gene3D" id="1.10.10.10">
    <property type="entry name" value="Winged helix-like DNA-binding domain superfamily/Winged helix DNA-binding domain"/>
    <property type="match status" value="1"/>
</dbReference>
<evidence type="ECO:0000256" key="2">
    <source>
        <dbReference type="ARBA" id="ARBA00023012"/>
    </source>
</evidence>
<dbReference type="EMBL" id="BMJC01000004">
    <property type="protein sequence ID" value="GGB14216.1"/>
    <property type="molecule type" value="Genomic_DNA"/>
</dbReference>
<dbReference type="InterPro" id="IPR001789">
    <property type="entry name" value="Sig_transdc_resp-reg_receiver"/>
</dbReference>
<dbReference type="SMART" id="SM00862">
    <property type="entry name" value="Trans_reg_C"/>
    <property type="match status" value="1"/>
</dbReference>
<accession>A0A8J2XUS6</accession>
<dbReference type="PROSITE" id="PS51755">
    <property type="entry name" value="OMPR_PHOB"/>
    <property type="match status" value="1"/>
</dbReference>
<reference evidence="10" key="1">
    <citation type="journal article" date="2014" name="Int. J. Syst. Evol. Microbiol.">
        <title>Complete genome sequence of Corynebacterium casei LMG S-19264T (=DSM 44701T), isolated from a smear-ripened cheese.</title>
        <authorList>
            <consortium name="US DOE Joint Genome Institute (JGI-PGF)"/>
            <person name="Walter F."/>
            <person name="Albersmeier A."/>
            <person name="Kalinowski J."/>
            <person name="Ruckert C."/>
        </authorList>
    </citation>
    <scope>NUCLEOTIDE SEQUENCE</scope>
    <source>
        <strain evidence="10">CGMCC 1.15448</strain>
    </source>
</reference>
<protein>
    <submittedName>
        <fullName evidence="10">DNA-binding response regulator</fullName>
    </submittedName>
</protein>
<dbReference type="InterPro" id="IPR039420">
    <property type="entry name" value="WalR-like"/>
</dbReference>
<keyword evidence="11" id="KW-1185">Reference proteome</keyword>
<evidence type="ECO:0000259" key="8">
    <source>
        <dbReference type="PROSITE" id="PS50110"/>
    </source>
</evidence>
<proteinExistence type="predicted"/>
<dbReference type="GO" id="GO:0006355">
    <property type="term" value="P:regulation of DNA-templated transcription"/>
    <property type="evidence" value="ECO:0007669"/>
    <property type="project" value="InterPro"/>
</dbReference>
<keyword evidence="2" id="KW-0902">Two-component regulatory system</keyword>
<evidence type="ECO:0000256" key="1">
    <source>
        <dbReference type="ARBA" id="ARBA00022553"/>
    </source>
</evidence>
<keyword evidence="3" id="KW-0805">Transcription regulation</keyword>
<dbReference type="InterPro" id="IPR036388">
    <property type="entry name" value="WH-like_DNA-bd_sf"/>
</dbReference>
<dbReference type="SUPFAM" id="SSF52172">
    <property type="entry name" value="CheY-like"/>
    <property type="match status" value="1"/>
</dbReference>
<gene>
    <name evidence="10" type="ORF">GCM10011511_42500</name>
</gene>
<dbReference type="PANTHER" id="PTHR48111">
    <property type="entry name" value="REGULATOR OF RPOS"/>
    <property type="match status" value="1"/>
</dbReference>
<evidence type="ECO:0000259" key="9">
    <source>
        <dbReference type="PROSITE" id="PS51755"/>
    </source>
</evidence>
<keyword evidence="4 7" id="KW-0238">DNA-binding</keyword>
<dbReference type="Proteomes" id="UP000607559">
    <property type="component" value="Unassembled WGS sequence"/>
</dbReference>
<feature type="DNA-binding region" description="OmpR/PhoB-type" evidence="7">
    <location>
        <begin position="126"/>
        <end position="226"/>
    </location>
</feature>
<dbReference type="GO" id="GO:0032993">
    <property type="term" value="C:protein-DNA complex"/>
    <property type="evidence" value="ECO:0007669"/>
    <property type="project" value="TreeGrafter"/>
</dbReference>
<evidence type="ECO:0000256" key="4">
    <source>
        <dbReference type="ARBA" id="ARBA00023125"/>
    </source>
</evidence>
<name>A0A8J2XUS6_9BACT</name>